<dbReference type="AlphaFoldDB" id="A0A2P8FPV3"/>
<feature type="chain" id="PRO_5015194412" description="Lipoprotein" evidence="1">
    <location>
        <begin position="22"/>
        <end position="161"/>
    </location>
</feature>
<organism evidence="2 3">
    <name type="scientific">Chitinophaga ginsengisoli</name>
    <dbReference type="NCBI Taxonomy" id="363837"/>
    <lineage>
        <taxon>Bacteria</taxon>
        <taxon>Pseudomonadati</taxon>
        <taxon>Bacteroidota</taxon>
        <taxon>Chitinophagia</taxon>
        <taxon>Chitinophagales</taxon>
        <taxon>Chitinophagaceae</taxon>
        <taxon>Chitinophaga</taxon>
    </lineage>
</organism>
<name>A0A2P8FPV3_9BACT</name>
<dbReference type="PROSITE" id="PS51257">
    <property type="entry name" value="PROKAR_LIPOPROTEIN"/>
    <property type="match status" value="1"/>
</dbReference>
<dbReference type="EMBL" id="PYGK01000017">
    <property type="protein sequence ID" value="PSL23729.1"/>
    <property type="molecule type" value="Genomic_DNA"/>
</dbReference>
<dbReference type="OrthoDB" id="663603at2"/>
<keyword evidence="3" id="KW-1185">Reference proteome</keyword>
<evidence type="ECO:0000313" key="3">
    <source>
        <dbReference type="Proteomes" id="UP000240978"/>
    </source>
</evidence>
<evidence type="ECO:0000256" key="1">
    <source>
        <dbReference type="SAM" id="SignalP"/>
    </source>
</evidence>
<evidence type="ECO:0000313" key="2">
    <source>
        <dbReference type="EMBL" id="PSL23729.1"/>
    </source>
</evidence>
<sequence length="161" mass="18808">MKRILLTCIGLCSLLLFSSCACVPLRKYNDKRLTRYINRNLPSIHVLGDTLRALARNHDGEYRFLTDTLKSQTLKKTMSALGYETSVCFKQQYPYDACNEVPCDSVIIFQQMSILLGVREVIYDFSVHPKSYPESLQYRNFYSFRKAAPNIYIRRRQIPMM</sequence>
<comment type="caution">
    <text evidence="2">The sequence shown here is derived from an EMBL/GenBank/DDBJ whole genome shotgun (WGS) entry which is preliminary data.</text>
</comment>
<evidence type="ECO:0008006" key="4">
    <source>
        <dbReference type="Google" id="ProtNLM"/>
    </source>
</evidence>
<accession>A0A2P8FPV3</accession>
<feature type="signal peptide" evidence="1">
    <location>
        <begin position="1"/>
        <end position="21"/>
    </location>
</feature>
<dbReference type="RefSeq" id="WP_106605324.1">
    <property type="nucleotide sequence ID" value="NZ_PYGK01000017.1"/>
</dbReference>
<reference evidence="2 3" key="1">
    <citation type="submission" date="2018-03" db="EMBL/GenBank/DDBJ databases">
        <title>Genomic Encyclopedia of Archaeal and Bacterial Type Strains, Phase II (KMG-II): from individual species to whole genera.</title>
        <authorList>
            <person name="Goeker M."/>
        </authorList>
    </citation>
    <scope>NUCLEOTIDE SEQUENCE [LARGE SCALE GENOMIC DNA]</scope>
    <source>
        <strain evidence="2 3">DSM 18107</strain>
    </source>
</reference>
<proteinExistence type="predicted"/>
<gene>
    <name evidence="2" type="ORF">CLV42_11786</name>
</gene>
<keyword evidence="1" id="KW-0732">Signal</keyword>
<protein>
    <recommendedName>
        <fullName evidence="4">Lipoprotein</fullName>
    </recommendedName>
</protein>
<dbReference type="Proteomes" id="UP000240978">
    <property type="component" value="Unassembled WGS sequence"/>
</dbReference>